<protein>
    <submittedName>
        <fullName evidence="2">Uncharacterized protein</fullName>
    </submittedName>
</protein>
<dbReference type="Proteomes" id="UP000596660">
    <property type="component" value="Unplaced"/>
</dbReference>
<dbReference type="Gramene" id="AUR62013800-RA">
    <property type="protein sequence ID" value="AUR62013800-RA:cds"/>
    <property type="gene ID" value="AUR62013800"/>
</dbReference>
<dbReference type="PANTHER" id="PTHR35486:SF1">
    <property type="entry name" value="OS02G0689500 PROTEIN"/>
    <property type="match status" value="1"/>
</dbReference>
<evidence type="ECO:0000313" key="2">
    <source>
        <dbReference type="EnsemblPlants" id="AUR62013800-RA:cds"/>
    </source>
</evidence>
<evidence type="ECO:0000313" key="3">
    <source>
        <dbReference type="Proteomes" id="UP000596660"/>
    </source>
</evidence>
<feature type="region of interest" description="Disordered" evidence="1">
    <location>
        <begin position="36"/>
        <end position="92"/>
    </location>
</feature>
<dbReference type="AlphaFoldDB" id="A0A803LIK3"/>
<feature type="compositionally biased region" description="Polar residues" evidence="1">
    <location>
        <begin position="127"/>
        <end position="136"/>
    </location>
</feature>
<dbReference type="PANTHER" id="PTHR35486">
    <property type="entry name" value="EXPRESSED PROTEIN"/>
    <property type="match status" value="1"/>
</dbReference>
<reference evidence="2" key="1">
    <citation type="journal article" date="2017" name="Nature">
        <title>The genome of Chenopodium quinoa.</title>
        <authorList>
            <person name="Jarvis D.E."/>
            <person name="Ho Y.S."/>
            <person name="Lightfoot D.J."/>
            <person name="Schmoeckel S.M."/>
            <person name="Li B."/>
            <person name="Borm T.J.A."/>
            <person name="Ohyanagi H."/>
            <person name="Mineta K."/>
            <person name="Michell C.T."/>
            <person name="Saber N."/>
            <person name="Kharbatia N.M."/>
            <person name="Rupper R.R."/>
            <person name="Sharp A.R."/>
            <person name="Dally N."/>
            <person name="Boughton B.A."/>
            <person name="Woo Y.H."/>
            <person name="Gao G."/>
            <person name="Schijlen E.G.W.M."/>
            <person name="Guo X."/>
            <person name="Momin A.A."/>
            <person name="Negrao S."/>
            <person name="Al-Babili S."/>
            <person name="Gehring C."/>
            <person name="Roessner U."/>
            <person name="Jung C."/>
            <person name="Murphy K."/>
            <person name="Arold S.T."/>
            <person name="Gojobori T."/>
            <person name="van der Linden C.G."/>
            <person name="van Loo E.N."/>
            <person name="Jellen E.N."/>
            <person name="Maughan P.J."/>
            <person name="Tester M."/>
        </authorList>
    </citation>
    <scope>NUCLEOTIDE SEQUENCE [LARGE SCALE GENOMIC DNA]</scope>
    <source>
        <strain evidence="2">cv. PI 614886</strain>
    </source>
</reference>
<sequence length="217" mass="23765">MRCKKHVSDFSSSVGVCASCLRLRLEAVVEAQSQPKSLISDNPNPNSNHHSQSFSSIHLHHLHQKQQQAPPSQPPPLIFPRTPQVNPTFEKKKSSGKFSLISKLFRSKSSVVSSSSNSVVGPGELTRCSNRGMSPQNEWNELEERERESTMTATTRPSPGRVKASPARLMANNVASFAFCLSPLVRASPASRYHWGVETGFSGEIRVPVTGKSNGDE</sequence>
<reference evidence="2" key="2">
    <citation type="submission" date="2021-03" db="UniProtKB">
        <authorList>
            <consortium name="EnsemblPlants"/>
        </authorList>
    </citation>
    <scope>IDENTIFICATION</scope>
</reference>
<feature type="region of interest" description="Disordered" evidence="1">
    <location>
        <begin position="113"/>
        <end position="138"/>
    </location>
</feature>
<dbReference type="EnsemblPlants" id="AUR62013800-RA">
    <property type="protein sequence ID" value="AUR62013800-RA:cds"/>
    <property type="gene ID" value="AUR62013800"/>
</dbReference>
<accession>A0A803LIK3</accession>
<evidence type="ECO:0000256" key="1">
    <source>
        <dbReference type="SAM" id="MobiDB-lite"/>
    </source>
</evidence>
<name>A0A803LIK3_CHEQI</name>
<keyword evidence="3" id="KW-1185">Reference proteome</keyword>
<organism evidence="2 3">
    <name type="scientific">Chenopodium quinoa</name>
    <name type="common">Quinoa</name>
    <dbReference type="NCBI Taxonomy" id="63459"/>
    <lineage>
        <taxon>Eukaryota</taxon>
        <taxon>Viridiplantae</taxon>
        <taxon>Streptophyta</taxon>
        <taxon>Embryophyta</taxon>
        <taxon>Tracheophyta</taxon>
        <taxon>Spermatophyta</taxon>
        <taxon>Magnoliopsida</taxon>
        <taxon>eudicotyledons</taxon>
        <taxon>Gunneridae</taxon>
        <taxon>Pentapetalae</taxon>
        <taxon>Caryophyllales</taxon>
        <taxon>Chenopodiaceae</taxon>
        <taxon>Chenopodioideae</taxon>
        <taxon>Atripliceae</taxon>
        <taxon>Chenopodium</taxon>
    </lineage>
</organism>
<feature type="compositionally biased region" description="Low complexity" evidence="1">
    <location>
        <begin position="40"/>
        <end position="56"/>
    </location>
</feature>
<proteinExistence type="predicted"/>